<comment type="caution">
    <text evidence="3">The sequence shown here is derived from an EMBL/GenBank/DDBJ whole genome shotgun (WGS) entry which is preliminary data.</text>
</comment>
<evidence type="ECO:0000313" key="3">
    <source>
        <dbReference type="EMBL" id="TDQ53045.1"/>
    </source>
</evidence>
<dbReference type="EMBL" id="SNYN01000005">
    <property type="protein sequence ID" value="TDQ53045.1"/>
    <property type="molecule type" value="Genomic_DNA"/>
</dbReference>
<dbReference type="Gene3D" id="3.40.190.150">
    <property type="entry name" value="Bordetella uptake gene, domain 1"/>
    <property type="match status" value="1"/>
</dbReference>
<gene>
    <name evidence="3" type="ORF">EV190_105163</name>
</gene>
<keyword evidence="4" id="KW-1185">Reference proteome</keyword>
<reference evidence="3 4" key="1">
    <citation type="submission" date="2019-03" db="EMBL/GenBank/DDBJ databases">
        <title>Genomic Encyclopedia of Type Strains, Phase IV (KMG-IV): sequencing the most valuable type-strain genomes for metagenomic binning, comparative biology and taxonomic classification.</title>
        <authorList>
            <person name="Goeker M."/>
        </authorList>
    </citation>
    <scope>NUCLEOTIDE SEQUENCE [LARGE SCALE GENOMIC DNA]</scope>
    <source>
        <strain evidence="3 4">DSM 46770</strain>
    </source>
</reference>
<sequence length="336" mass="34876">MAQLPSRKNVRRGTVSALAATLTLSAAACGGNLSGGGDGEAFPQGPVTLMVGQDAGGSTDLIARALAEGASDELGVAMPVVNTPGANGALAANEISGEKPDGQNLLLINASLTAITPLAVPDGAIDINDFTVVTGVSRDDYVLVTASASELDTLQDLIDSDDELKFGTTGVGTGSQLSQELLFEQAEIAGTAVPFDGGSPTMTAVLGEQVDVAAIQLGEAIGQIEGGELVPLLTFSDERNQYLPDVPTADEEGYDVQVSQYRAVVAPKGTPEATVERLREAFTAAFGTEQYDSFNEANLLTAHEVGADQVIDEWAGYRESYQAMIEEYGIDLSEEQ</sequence>
<organism evidence="3 4">
    <name type="scientific">Actinorugispora endophytica</name>
    <dbReference type="NCBI Taxonomy" id="1605990"/>
    <lineage>
        <taxon>Bacteria</taxon>
        <taxon>Bacillati</taxon>
        <taxon>Actinomycetota</taxon>
        <taxon>Actinomycetes</taxon>
        <taxon>Streptosporangiales</taxon>
        <taxon>Nocardiopsidaceae</taxon>
        <taxon>Actinorugispora</taxon>
    </lineage>
</organism>
<dbReference type="Proteomes" id="UP000295281">
    <property type="component" value="Unassembled WGS sequence"/>
</dbReference>
<dbReference type="InterPro" id="IPR042100">
    <property type="entry name" value="Bug_dom1"/>
</dbReference>
<keyword evidence="3" id="KW-0675">Receptor</keyword>
<keyword evidence="2" id="KW-0732">Signal</keyword>
<feature type="signal peptide" evidence="2">
    <location>
        <begin position="1"/>
        <end position="28"/>
    </location>
</feature>
<feature type="chain" id="PRO_5039591514" evidence="2">
    <location>
        <begin position="29"/>
        <end position="336"/>
    </location>
</feature>
<dbReference type="PROSITE" id="PS51257">
    <property type="entry name" value="PROKAR_LIPOPROTEIN"/>
    <property type="match status" value="1"/>
</dbReference>
<accession>A0A4R6V042</accession>
<protein>
    <submittedName>
        <fullName evidence="3">Tripartite-type tricarboxylate transporter receptor subunit TctC</fullName>
    </submittedName>
</protein>
<evidence type="ECO:0000256" key="2">
    <source>
        <dbReference type="SAM" id="SignalP"/>
    </source>
</evidence>
<dbReference type="CDD" id="cd07012">
    <property type="entry name" value="PBP2_Bug_TTT"/>
    <property type="match status" value="1"/>
</dbReference>
<dbReference type="PANTHER" id="PTHR42928:SF5">
    <property type="entry name" value="BLR1237 PROTEIN"/>
    <property type="match status" value="1"/>
</dbReference>
<proteinExistence type="inferred from homology"/>
<comment type="similarity">
    <text evidence="1">Belongs to the UPF0065 (bug) family.</text>
</comment>
<dbReference type="PIRSF" id="PIRSF017082">
    <property type="entry name" value="YflP"/>
    <property type="match status" value="1"/>
</dbReference>
<dbReference type="PANTHER" id="PTHR42928">
    <property type="entry name" value="TRICARBOXYLATE-BINDING PROTEIN"/>
    <property type="match status" value="1"/>
</dbReference>
<dbReference type="RefSeq" id="WP_133741149.1">
    <property type="nucleotide sequence ID" value="NZ_SNYN01000005.1"/>
</dbReference>
<dbReference type="AlphaFoldDB" id="A0A4R6V042"/>
<dbReference type="Gene3D" id="3.40.190.10">
    <property type="entry name" value="Periplasmic binding protein-like II"/>
    <property type="match status" value="1"/>
</dbReference>
<dbReference type="InterPro" id="IPR005064">
    <property type="entry name" value="BUG"/>
</dbReference>
<dbReference type="Pfam" id="PF03401">
    <property type="entry name" value="TctC"/>
    <property type="match status" value="1"/>
</dbReference>
<evidence type="ECO:0000313" key="4">
    <source>
        <dbReference type="Proteomes" id="UP000295281"/>
    </source>
</evidence>
<dbReference type="OrthoDB" id="9780943at2"/>
<dbReference type="SUPFAM" id="SSF53850">
    <property type="entry name" value="Periplasmic binding protein-like II"/>
    <property type="match status" value="1"/>
</dbReference>
<evidence type="ECO:0000256" key="1">
    <source>
        <dbReference type="ARBA" id="ARBA00006987"/>
    </source>
</evidence>
<name>A0A4R6V042_9ACTN</name>